<keyword evidence="2" id="KW-1185">Reference proteome</keyword>
<protein>
    <submittedName>
        <fullName evidence="1">Uncharacterized protein</fullName>
    </submittedName>
</protein>
<accession>A0ABQ5XQB7</accession>
<organism evidence="1 2">
    <name type="scientific">Dyella acidisoli</name>
    <dbReference type="NCBI Taxonomy" id="1867834"/>
    <lineage>
        <taxon>Bacteria</taxon>
        <taxon>Pseudomonadati</taxon>
        <taxon>Pseudomonadota</taxon>
        <taxon>Gammaproteobacteria</taxon>
        <taxon>Lysobacterales</taxon>
        <taxon>Rhodanobacteraceae</taxon>
        <taxon>Dyella</taxon>
    </lineage>
</organism>
<gene>
    <name evidence="1" type="ORF">GCM10007901_24320</name>
</gene>
<evidence type="ECO:0000313" key="1">
    <source>
        <dbReference type="EMBL" id="GLQ93481.1"/>
    </source>
</evidence>
<dbReference type="EMBL" id="BSOB01000018">
    <property type="protein sequence ID" value="GLQ93481.1"/>
    <property type="molecule type" value="Genomic_DNA"/>
</dbReference>
<evidence type="ECO:0000313" key="2">
    <source>
        <dbReference type="Proteomes" id="UP001156670"/>
    </source>
</evidence>
<proteinExistence type="predicted"/>
<reference evidence="2" key="1">
    <citation type="journal article" date="2019" name="Int. J. Syst. Evol. Microbiol.">
        <title>The Global Catalogue of Microorganisms (GCM) 10K type strain sequencing project: providing services to taxonomists for standard genome sequencing and annotation.</title>
        <authorList>
            <consortium name="The Broad Institute Genomics Platform"/>
            <consortium name="The Broad Institute Genome Sequencing Center for Infectious Disease"/>
            <person name="Wu L."/>
            <person name="Ma J."/>
        </authorList>
    </citation>
    <scope>NUCLEOTIDE SEQUENCE [LARGE SCALE GENOMIC DNA]</scope>
    <source>
        <strain evidence="2">NBRC 111980</strain>
    </source>
</reference>
<comment type="caution">
    <text evidence="1">The sequence shown here is derived from an EMBL/GenBank/DDBJ whole genome shotgun (WGS) entry which is preliminary data.</text>
</comment>
<dbReference type="Proteomes" id="UP001156670">
    <property type="component" value="Unassembled WGS sequence"/>
</dbReference>
<sequence length="74" mass="7923">MVAGFTAYTIVLDAVLDRALCDEAVPPDVLHPVNTVLAITITAKNVFIDPPASLFLFVLRDAWIRGANSLSDPA</sequence>
<name>A0ABQ5XQB7_9GAMM</name>